<name>A0A444DW75_ENSVE</name>
<proteinExistence type="predicted"/>
<protein>
    <submittedName>
        <fullName evidence="1">Uncharacterized protein</fullName>
    </submittedName>
</protein>
<dbReference type="AlphaFoldDB" id="A0A444DW75"/>
<sequence length="75" mass="7708">MRAGRGQALPLRPRRGQAAPCGLAVGNRRGPGRSRRLPSRGASAVVGLAVGGRHYMGSPPWGLAMASHPSSLPSL</sequence>
<evidence type="ECO:0000313" key="1">
    <source>
        <dbReference type="EMBL" id="RZR73198.1"/>
    </source>
</evidence>
<dbReference type="Proteomes" id="UP000290560">
    <property type="component" value="Unassembled WGS sequence"/>
</dbReference>
<gene>
    <name evidence="1" type="ORF">BHM03_00021340</name>
</gene>
<dbReference type="EMBL" id="KV875850">
    <property type="protein sequence ID" value="RZR73198.1"/>
    <property type="molecule type" value="Genomic_DNA"/>
</dbReference>
<reference evidence="1" key="1">
    <citation type="journal article" date="2018" name="Data Brief">
        <title>Genome sequence data from 17 accessions of Ensete ventricosum, a staple food crop for millions in Ethiopia.</title>
        <authorList>
            <person name="Yemataw Z."/>
            <person name="Muzemil S."/>
            <person name="Ambachew D."/>
            <person name="Tripathi L."/>
            <person name="Tesfaye K."/>
            <person name="Chala A."/>
            <person name="Farbos A."/>
            <person name="O'Neill P."/>
            <person name="Moore K."/>
            <person name="Grant M."/>
            <person name="Studholme D.J."/>
        </authorList>
    </citation>
    <scope>NUCLEOTIDE SEQUENCE [LARGE SCALE GENOMIC DNA]</scope>
    <source>
        <tissue evidence="1">Leaf</tissue>
    </source>
</reference>
<accession>A0A444DW75</accession>
<organism evidence="1">
    <name type="scientific">Ensete ventricosum</name>
    <name type="common">Abyssinian banana</name>
    <name type="synonym">Musa ensete</name>
    <dbReference type="NCBI Taxonomy" id="4639"/>
    <lineage>
        <taxon>Eukaryota</taxon>
        <taxon>Viridiplantae</taxon>
        <taxon>Streptophyta</taxon>
        <taxon>Embryophyta</taxon>
        <taxon>Tracheophyta</taxon>
        <taxon>Spermatophyta</taxon>
        <taxon>Magnoliopsida</taxon>
        <taxon>Liliopsida</taxon>
        <taxon>Zingiberales</taxon>
        <taxon>Musaceae</taxon>
        <taxon>Ensete</taxon>
    </lineage>
</organism>